<evidence type="ECO:0000313" key="5">
    <source>
        <dbReference type="Proteomes" id="UP000239874"/>
    </source>
</evidence>
<dbReference type="Pfam" id="PF01494">
    <property type="entry name" value="FAD_binding_3"/>
    <property type="match status" value="1"/>
</dbReference>
<dbReference type="AlphaFoldDB" id="A0A2S6AKI2"/>
<evidence type="ECO:0000256" key="1">
    <source>
        <dbReference type="ARBA" id="ARBA00023002"/>
    </source>
</evidence>
<dbReference type="InterPro" id="IPR036188">
    <property type="entry name" value="FAD/NAD-bd_sf"/>
</dbReference>
<comment type="caution">
    <text evidence="4">The sequence shown here is derived from an EMBL/GenBank/DDBJ whole genome shotgun (WGS) entry which is preliminary data.</text>
</comment>
<dbReference type="RefSeq" id="WP_104377577.1">
    <property type="nucleotide sequence ID" value="NZ_PSZC01000019.1"/>
</dbReference>
<evidence type="ECO:0000256" key="2">
    <source>
        <dbReference type="SAM" id="MobiDB-lite"/>
    </source>
</evidence>
<dbReference type="PANTHER" id="PTHR43476:SF5">
    <property type="entry name" value="FAD-DEPENDENT MONOOXYGENASE"/>
    <property type="match status" value="1"/>
</dbReference>
<gene>
    <name evidence="4" type="ORF">C5E45_24265</name>
</gene>
<sequence length="450" mass="48155">MSEREIGTAEREIGSAEREIGSAEREIGSAEREIGTETVDACVVGGGPAGLVAGVLLARSGAKVIVLEKHPDFLRDFRGDTVHPSTLTVMDELGLAEEFLRLPHVRAPQLPMATALGPVVFADFRRLPGRFPFVAFMPQWDVLNFLAETGRRYPGFRLLQRAEVTELLESGGTVTGVRAATPDGPVEVRARLVIAADGRHSLVRTSGTLAVAASRAPMDVLWFRVGKPAGESLPTVRSGKGFFIVCIDRGDYLQVAYMIPKGGFEAIRAGGLPGFRAQLAAIYPVLAPGLEAAIRDWDDVKPLDVRVDRLRHWCGPGLLAIGDAAHAMSPAGGVGINLAVQDAVAAARLLAPTLAAGGVPSLAQLRAVQRRREFPMRVVQFAQLRLLADLYPNAGGPSTDKPLLARLLRRFPGLSHVVARVIGLGIRPEHIPPAHGDRLIVSGTQFRAPT</sequence>
<name>A0A2S6AKI2_9NOCA</name>
<dbReference type="PRINTS" id="PR00420">
    <property type="entry name" value="RNGMNOXGNASE"/>
</dbReference>
<evidence type="ECO:0000259" key="3">
    <source>
        <dbReference type="Pfam" id="PF01494"/>
    </source>
</evidence>
<dbReference type="Proteomes" id="UP000239874">
    <property type="component" value="Unassembled WGS sequence"/>
</dbReference>
<dbReference type="Gene3D" id="3.50.50.60">
    <property type="entry name" value="FAD/NAD(P)-binding domain"/>
    <property type="match status" value="2"/>
</dbReference>
<accession>A0A2S6AKI2</accession>
<dbReference type="GO" id="GO:0071949">
    <property type="term" value="F:FAD binding"/>
    <property type="evidence" value="ECO:0007669"/>
    <property type="project" value="InterPro"/>
</dbReference>
<reference evidence="4 5" key="1">
    <citation type="submission" date="2018-02" db="EMBL/GenBank/DDBJ databases">
        <title>8 Nocardia nova and 1 Nocardia cyriacigeorgica strain used for evolution to TMP-SMX.</title>
        <authorList>
            <person name="Mehta H."/>
            <person name="Weng J."/>
            <person name="Shamoo Y."/>
        </authorList>
    </citation>
    <scope>NUCLEOTIDE SEQUENCE [LARGE SCALE GENOMIC DNA]</scope>
    <source>
        <strain evidence="4 5">MDA3139</strain>
    </source>
</reference>
<organism evidence="4 5">
    <name type="scientific">Nocardia nova</name>
    <dbReference type="NCBI Taxonomy" id="37330"/>
    <lineage>
        <taxon>Bacteria</taxon>
        <taxon>Bacillati</taxon>
        <taxon>Actinomycetota</taxon>
        <taxon>Actinomycetes</taxon>
        <taxon>Mycobacteriales</taxon>
        <taxon>Nocardiaceae</taxon>
        <taxon>Nocardia</taxon>
    </lineage>
</organism>
<protein>
    <recommendedName>
        <fullName evidence="3">FAD-binding domain-containing protein</fullName>
    </recommendedName>
</protein>
<evidence type="ECO:0000313" key="4">
    <source>
        <dbReference type="EMBL" id="PPJ35739.1"/>
    </source>
</evidence>
<dbReference type="EMBL" id="PSZC01000019">
    <property type="protein sequence ID" value="PPJ35739.1"/>
    <property type="molecule type" value="Genomic_DNA"/>
</dbReference>
<dbReference type="GO" id="GO:0016491">
    <property type="term" value="F:oxidoreductase activity"/>
    <property type="evidence" value="ECO:0007669"/>
    <property type="project" value="UniProtKB-KW"/>
</dbReference>
<dbReference type="InterPro" id="IPR050631">
    <property type="entry name" value="PheA/TfdB_FAD_monoxygenase"/>
</dbReference>
<dbReference type="InterPro" id="IPR002938">
    <property type="entry name" value="FAD-bd"/>
</dbReference>
<dbReference type="PANTHER" id="PTHR43476">
    <property type="entry name" value="3-(3-HYDROXY-PHENYL)PROPIONATE/3-HYDROXYCINNAMIC ACID HYDROXYLASE"/>
    <property type="match status" value="1"/>
</dbReference>
<dbReference type="SUPFAM" id="SSF51905">
    <property type="entry name" value="FAD/NAD(P)-binding domain"/>
    <property type="match status" value="1"/>
</dbReference>
<proteinExistence type="predicted"/>
<dbReference type="NCBIfam" id="NF004834">
    <property type="entry name" value="PRK06185.1-3"/>
    <property type="match status" value="1"/>
</dbReference>
<feature type="domain" description="FAD-binding" evidence="3">
    <location>
        <begin position="39"/>
        <end position="382"/>
    </location>
</feature>
<feature type="region of interest" description="Disordered" evidence="2">
    <location>
        <begin position="1"/>
        <end position="28"/>
    </location>
</feature>
<keyword evidence="1" id="KW-0560">Oxidoreductase</keyword>
<dbReference type="OrthoDB" id="9791689at2"/>